<feature type="compositionally biased region" description="Low complexity" evidence="7">
    <location>
        <begin position="17"/>
        <end position="37"/>
    </location>
</feature>
<evidence type="ECO:0000256" key="4">
    <source>
        <dbReference type="ARBA" id="ARBA00035256"/>
    </source>
</evidence>
<proteinExistence type="inferred from homology"/>
<keyword evidence="3 5" id="KW-0687">Ribonucleoprotein</keyword>
<dbReference type="HOGENOM" id="CLU_058171_3_0_2"/>
<feature type="region of interest" description="Disordered" evidence="7">
    <location>
        <begin position="1"/>
        <end position="41"/>
    </location>
</feature>
<dbReference type="InterPro" id="IPR001865">
    <property type="entry name" value="Ribosomal_uS2"/>
</dbReference>
<dbReference type="InterPro" id="IPR023454">
    <property type="entry name" value="Ribosomal_uS2_arc"/>
</dbReference>
<dbReference type="FunCoup" id="G0EF20">
    <property type="interactions" value="144"/>
</dbReference>
<dbReference type="STRING" id="694429.Pyrfu_1049"/>
<evidence type="ECO:0000256" key="7">
    <source>
        <dbReference type="SAM" id="MobiDB-lite"/>
    </source>
</evidence>
<dbReference type="AlphaFoldDB" id="G0EF20"/>
<evidence type="ECO:0000256" key="3">
    <source>
        <dbReference type="ARBA" id="ARBA00023274"/>
    </source>
</evidence>
<dbReference type="Gene3D" id="3.40.50.10490">
    <property type="entry name" value="Glucose-6-phosphate isomerase like protein, domain 1"/>
    <property type="match status" value="1"/>
</dbReference>
<dbReference type="Pfam" id="PF00318">
    <property type="entry name" value="Ribosomal_S2"/>
    <property type="match status" value="2"/>
</dbReference>
<dbReference type="PANTHER" id="PTHR11489">
    <property type="entry name" value="40S RIBOSOMAL PROTEIN SA"/>
    <property type="match status" value="1"/>
</dbReference>
<evidence type="ECO:0000313" key="8">
    <source>
        <dbReference type="EMBL" id="AEM38917.1"/>
    </source>
</evidence>
<sequence length="251" mass="28645">MGVFMVVEERREEQIEQPEVVQAESVQPEQAAAAQPPERAEAPQAAEERVIELLVPLELYIQAGVHVGTHICTAYMRKFVYRVRPDGIYIFDIRRIDERLRTAAKFLARFPPEKIVAVSVRQYGQKPVTKFCQYVGCKALTGRILPGTFTNPMLEWYLEPDVILVTDPRADSQAIEEAARMGIPVVALAHTDNRIENIDLVIPVNNKGRRSLALVYWILAREVLRARGDLGPDQDLPEPWEEFETKIRPRF</sequence>
<dbReference type="HAMAP" id="MF_00291_A">
    <property type="entry name" value="Ribosomal_uS2_A"/>
    <property type="match status" value="1"/>
</dbReference>
<dbReference type="SUPFAM" id="SSF52313">
    <property type="entry name" value="Ribosomal protein S2"/>
    <property type="match status" value="1"/>
</dbReference>
<evidence type="ECO:0000313" key="9">
    <source>
        <dbReference type="Proteomes" id="UP000001037"/>
    </source>
</evidence>
<dbReference type="PRINTS" id="PR00395">
    <property type="entry name" value="RIBOSOMALS2"/>
</dbReference>
<evidence type="ECO:0000256" key="1">
    <source>
        <dbReference type="ARBA" id="ARBA00006242"/>
    </source>
</evidence>
<evidence type="ECO:0000256" key="6">
    <source>
        <dbReference type="RuleBase" id="RU003631"/>
    </source>
</evidence>
<keyword evidence="9" id="KW-1185">Reference proteome</keyword>
<dbReference type="InterPro" id="IPR023591">
    <property type="entry name" value="Ribosomal_uS2_flav_dom_sf"/>
</dbReference>
<dbReference type="KEGG" id="pfm:Pyrfu_1049"/>
<dbReference type="PROSITE" id="PS00962">
    <property type="entry name" value="RIBOSOMAL_S2_1"/>
    <property type="match status" value="1"/>
</dbReference>
<gene>
    <name evidence="5" type="primary">rps2</name>
    <name evidence="8" type="ordered locus">Pyrfu_1049</name>
</gene>
<name>G0EF20_PYRF1</name>
<comment type="similarity">
    <text evidence="1 5 6">Belongs to the universal ribosomal protein uS2 family.</text>
</comment>
<evidence type="ECO:0000256" key="2">
    <source>
        <dbReference type="ARBA" id="ARBA00022980"/>
    </source>
</evidence>
<dbReference type="GO" id="GO:0003735">
    <property type="term" value="F:structural constituent of ribosome"/>
    <property type="evidence" value="ECO:0007669"/>
    <property type="project" value="InterPro"/>
</dbReference>
<organism evidence="8 9">
    <name type="scientific">Pyrolobus fumarii (strain DSM 11204 / 1A)</name>
    <dbReference type="NCBI Taxonomy" id="694429"/>
    <lineage>
        <taxon>Archaea</taxon>
        <taxon>Thermoproteota</taxon>
        <taxon>Thermoprotei</taxon>
        <taxon>Desulfurococcales</taxon>
        <taxon>Pyrodictiaceae</taxon>
        <taxon>Pyrolobus</taxon>
    </lineage>
</organism>
<dbReference type="GO" id="GO:0015935">
    <property type="term" value="C:small ribosomal subunit"/>
    <property type="evidence" value="ECO:0007669"/>
    <property type="project" value="InterPro"/>
</dbReference>
<keyword evidence="2 5" id="KW-0689">Ribosomal protein</keyword>
<dbReference type="InterPro" id="IPR005707">
    <property type="entry name" value="Ribosomal_uS2_euk/arc"/>
</dbReference>
<dbReference type="InterPro" id="IPR018130">
    <property type="entry name" value="Ribosomal_uS2_CS"/>
</dbReference>
<dbReference type="PROSITE" id="PS00963">
    <property type="entry name" value="RIBOSOMAL_S2_2"/>
    <property type="match status" value="1"/>
</dbReference>
<dbReference type="FunFam" id="3.40.50.10490:FF:000030">
    <property type="entry name" value="30S ribosomal protein S2"/>
    <property type="match status" value="1"/>
</dbReference>
<dbReference type="eggNOG" id="arCOG04245">
    <property type="taxonomic scope" value="Archaea"/>
</dbReference>
<dbReference type="Proteomes" id="UP000001037">
    <property type="component" value="Chromosome"/>
</dbReference>
<dbReference type="EMBL" id="CP002838">
    <property type="protein sequence ID" value="AEM38917.1"/>
    <property type="molecule type" value="Genomic_DNA"/>
</dbReference>
<accession>G0EF20</accession>
<dbReference type="InParanoid" id="G0EF20"/>
<reference evidence="8 9" key="1">
    <citation type="journal article" date="2011" name="Stand. Genomic Sci.">
        <title>Complete genome sequence of the hyperthermophilic chemolithoautotroph Pyrolobus fumarii type strain (1A).</title>
        <authorList>
            <person name="Anderson I."/>
            <person name="Goker M."/>
            <person name="Nolan M."/>
            <person name="Lucas S."/>
            <person name="Hammon N."/>
            <person name="Deshpande S."/>
            <person name="Cheng J.F."/>
            <person name="Tapia R."/>
            <person name="Han C."/>
            <person name="Goodwin L."/>
            <person name="Pitluck S."/>
            <person name="Huntemann M."/>
            <person name="Liolios K."/>
            <person name="Ivanova N."/>
            <person name="Pagani I."/>
            <person name="Mavromatis K."/>
            <person name="Ovchinikova G."/>
            <person name="Pati A."/>
            <person name="Chen A."/>
            <person name="Palaniappan K."/>
            <person name="Land M."/>
            <person name="Hauser L."/>
            <person name="Brambilla E.M."/>
            <person name="Huber H."/>
            <person name="Yasawong M."/>
            <person name="Rohde M."/>
            <person name="Spring S."/>
            <person name="Abt B."/>
            <person name="Sikorski J."/>
            <person name="Wirth R."/>
            <person name="Detter J.C."/>
            <person name="Woyke T."/>
            <person name="Bristow J."/>
            <person name="Eisen J.A."/>
            <person name="Markowitz V."/>
            <person name="Hugenholtz P."/>
            <person name="Kyrpides N.C."/>
            <person name="Klenk H.P."/>
            <person name="Lapidus A."/>
        </authorList>
    </citation>
    <scope>NUCLEOTIDE SEQUENCE [LARGE SCALE GENOMIC DNA]</scope>
    <source>
        <strain evidence="9">DSM 11204 / 1A</strain>
    </source>
</reference>
<dbReference type="NCBIfam" id="TIGR01012">
    <property type="entry name" value="uS2_euk_arch"/>
    <property type="match status" value="1"/>
</dbReference>
<dbReference type="GO" id="GO:0006412">
    <property type="term" value="P:translation"/>
    <property type="evidence" value="ECO:0007669"/>
    <property type="project" value="UniProtKB-UniRule"/>
</dbReference>
<protein>
    <recommendedName>
        <fullName evidence="4 5">Small ribosomal subunit protein uS2</fullName>
    </recommendedName>
</protein>
<evidence type="ECO:0000256" key="5">
    <source>
        <dbReference type="HAMAP-Rule" id="MF_00291"/>
    </source>
</evidence>